<proteinExistence type="predicted"/>
<evidence type="ECO:0000313" key="2">
    <source>
        <dbReference type="WBParaSite" id="L893_g33978.t1"/>
    </source>
</evidence>
<reference evidence="2" key="1">
    <citation type="submission" date="2016-11" db="UniProtKB">
        <authorList>
            <consortium name="WormBaseParasite"/>
        </authorList>
    </citation>
    <scope>IDENTIFICATION</scope>
</reference>
<dbReference type="AlphaFoldDB" id="A0A1I8A8R5"/>
<dbReference type="Proteomes" id="UP000095287">
    <property type="component" value="Unplaced"/>
</dbReference>
<dbReference type="WBParaSite" id="L893_g33978.t1">
    <property type="protein sequence ID" value="L893_g33978.t1"/>
    <property type="gene ID" value="L893_g33978"/>
</dbReference>
<protein>
    <submittedName>
        <fullName evidence="2">Nitroreductase domain-containing protein</fullName>
    </submittedName>
</protein>
<keyword evidence="1" id="KW-1185">Reference proteome</keyword>
<sequence length="154" mass="17451">MVLLVRETTEFRQNLQKRKLPESPSRLRELQGIPYRITDWLMQTTTTTVPAVTRRPLATQRYYHMLFHLTLASADGWSRLVHDTENRVRAFQYAGIRTVSAAGVTALQECSAHRQTEQDTFSFALPGVQRDLLGVLPLVHSELKGANGIADIYA</sequence>
<evidence type="ECO:0000313" key="1">
    <source>
        <dbReference type="Proteomes" id="UP000095287"/>
    </source>
</evidence>
<organism evidence="1 2">
    <name type="scientific">Steinernema glaseri</name>
    <dbReference type="NCBI Taxonomy" id="37863"/>
    <lineage>
        <taxon>Eukaryota</taxon>
        <taxon>Metazoa</taxon>
        <taxon>Ecdysozoa</taxon>
        <taxon>Nematoda</taxon>
        <taxon>Chromadorea</taxon>
        <taxon>Rhabditida</taxon>
        <taxon>Tylenchina</taxon>
        <taxon>Panagrolaimomorpha</taxon>
        <taxon>Strongyloidoidea</taxon>
        <taxon>Steinernematidae</taxon>
        <taxon>Steinernema</taxon>
    </lineage>
</organism>
<name>A0A1I8A8R5_9BILA</name>
<accession>A0A1I8A8R5</accession>